<dbReference type="EMBL" id="CP061800">
    <property type="protein sequence ID" value="QTA91330.1"/>
    <property type="molecule type" value="Genomic_DNA"/>
</dbReference>
<dbReference type="InterPro" id="IPR045864">
    <property type="entry name" value="aa-tRNA-synth_II/BPL/LPL"/>
</dbReference>
<dbReference type="SUPFAM" id="SSF55681">
    <property type="entry name" value="Class II aaRS and biotin synthetases"/>
    <property type="match status" value="1"/>
</dbReference>
<accession>A0A975BUE4</accession>
<gene>
    <name evidence="2" type="ORF">dnm_073950</name>
</gene>
<sequence>MKHKSSKNDLTIDEILRVRKLERAFLSRCRHFGYDEIRTAAIEPLYIFTALGALSDTKLRRMYSFIDWDGWSGERVALKPDSTTCVARFYGDHLYTENARQKLCYVENHFEWADSWDELSERWQFGVENIGSTKSESDIEIIYMAYDVFQEIGFKDTYLYISYPALIKELIAALSLWRTDRDDLIAAIRKNDADQVGEILDKVQDGEKLQTLLSLKGKSSNYLKNMRSTLEGPKYENVRPALENFISVCELLDRLECPYEIDFSLLGDLEYYTGIQFQILSTPARKSKKDILCAGGRYDNLIGSMLKLVTEDLQELSEPVPAVGFALYVRNIIRHRTLIEHTTALTDKRQNICIYISNVTKYNVNTGQILSDKLSRMGFVAKITFSPVEQEKYEGFGLVIEVDNERFNHGYQILFSQKIGKPLLMNLFGEFNER</sequence>
<dbReference type="GO" id="GO:0005737">
    <property type="term" value="C:cytoplasm"/>
    <property type="evidence" value="ECO:0007669"/>
    <property type="project" value="InterPro"/>
</dbReference>
<protein>
    <submittedName>
        <fullName evidence="2">Histidyl-tRNA synthetase</fullName>
    </submittedName>
</protein>
<reference evidence="2" key="1">
    <citation type="journal article" date="2021" name="Microb. Physiol.">
        <title>Proteogenomic Insights into the Physiology of Marine, Sulfate-Reducing, Filamentous Desulfonema limicola and Desulfonema magnum.</title>
        <authorList>
            <person name="Schnaars V."/>
            <person name="Wohlbrand L."/>
            <person name="Scheve S."/>
            <person name="Hinrichs C."/>
            <person name="Reinhardt R."/>
            <person name="Rabus R."/>
        </authorList>
    </citation>
    <scope>NUCLEOTIDE SEQUENCE</scope>
    <source>
        <strain evidence="2">4be13</strain>
    </source>
</reference>
<evidence type="ECO:0000313" key="2">
    <source>
        <dbReference type="EMBL" id="QTA91330.1"/>
    </source>
</evidence>
<dbReference type="GO" id="GO:0004821">
    <property type="term" value="F:histidine-tRNA ligase activity"/>
    <property type="evidence" value="ECO:0007669"/>
    <property type="project" value="TreeGrafter"/>
</dbReference>
<dbReference type="AlphaFoldDB" id="A0A975BUE4"/>
<dbReference type="KEGG" id="dmm:dnm_073950"/>
<dbReference type="RefSeq" id="WP_207679158.1">
    <property type="nucleotide sequence ID" value="NZ_CP061800.1"/>
</dbReference>
<evidence type="ECO:0000259" key="1">
    <source>
        <dbReference type="Pfam" id="PF13393"/>
    </source>
</evidence>
<dbReference type="InterPro" id="IPR004516">
    <property type="entry name" value="HisRS/HisZ"/>
</dbReference>
<feature type="domain" description="Class II Histidinyl-tRNA synthetase (HisRS)-like catalytic core" evidence="1">
    <location>
        <begin position="9"/>
        <end position="332"/>
    </location>
</feature>
<dbReference type="Proteomes" id="UP000663722">
    <property type="component" value="Chromosome"/>
</dbReference>
<dbReference type="Gene3D" id="3.30.930.10">
    <property type="entry name" value="Bira Bifunctional Protein, Domain 2"/>
    <property type="match status" value="1"/>
</dbReference>
<dbReference type="Pfam" id="PF13393">
    <property type="entry name" value="tRNA-synt_His"/>
    <property type="match status" value="1"/>
</dbReference>
<organism evidence="2 3">
    <name type="scientific">Desulfonema magnum</name>
    <dbReference type="NCBI Taxonomy" id="45655"/>
    <lineage>
        <taxon>Bacteria</taxon>
        <taxon>Pseudomonadati</taxon>
        <taxon>Thermodesulfobacteriota</taxon>
        <taxon>Desulfobacteria</taxon>
        <taxon>Desulfobacterales</taxon>
        <taxon>Desulfococcaceae</taxon>
        <taxon>Desulfonema</taxon>
    </lineage>
</organism>
<dbReference type="InterPro" id="IPR041715">
    <property type="entry name" value="HisRS-like_core"/>
</dbReference>
<name>A0A975BUE4_9BACT</name>
<dbReference type="GO" id="GO:0006427">
    <property type="term" value="P:histidyl-tRNA aminoacylation"/>
    <property type="evidence" value="ECO:0007669"/>
    <property type="project" value="TreeGrafter"/>
</dbReference>
<dbReference type="PANTHER" id="PTHR43707">
    <property type="entry name" value="HISTIDYL-TRNA SYNTHETASE"/>
    <property type="match status" value="1"/>
</dbReference>
<evidence type="ECO:0000313" key="3">
    <source>
        <dbReference type="Proteomes" id="UP000663722"/>
    </source>
</evidence>
<keyword evidence="3" id="KW-1185">Reference proteome</keyword>
<dbReference type="PANTHER" id="PTHR43707:SF1">
    <property type="entry name" value="HISTIDINE--TRNA LIGASE, MITOCHONDRIAL-RELATED"/>
    <property type="match status" value="1"/>
</dbReference>
<proteinExistence type="predicted"/>